<gene>
    <name evidence="2" type="ORF">C4520_14410</name>
</gene>
<evidence type="ECO:0000256" key="1">
    <source>
        <dbReference type="ARBA" id="ARBA00006484"/>
    </source>
</evidence>
<dbReference type="InterPro" id="IPR020904">
    <property type="entry name" value="Sc_DH/Rdtase_CS"/>
</dbReference>
<evidence type="ECO:0000313" key="3">
    <source>
        <dbReference type="Proteomes" id="UP000265882"/>
    </source>
</evidence>
<reference evidence="2 3" key="1">
    <citation type="journal article" date="2017" name="ISME J.">
        <title>Energy and carbon metabolisms in a deep terrestrial subsurface fluid microbial community.</title>
        <authorList>
            <person name="Momper L."/>
            <person name="Jungbluth S.P."/>
            <person name="Lee M.D."/>
            <person name="Amend J.P."/>
        </authorList>
    </citation>
    <scope>NUCLEOTIDE SEQUENCE [LARGE SCALE GENOMIC DNA]</scope>
    <source>
        <strain evidence="2">SURF_5</strain>
    </source>
</reference>
<evidence type="ECO:0000313" key="2">
    <source>
        <dbReference type="EMBL" id="RJP18443.1"/>
    </source>
</evidence>
<dbReference type="Proteomes" id="UP000265882">
    <property type="component" value="Unassembled WGS sequence"/>
</dbReference>
<dbReference type="PRINTS" id="PR00080">
    <property type="entry name" value="SDRFAMILY"/>
</dbReference>
<proteinExistence type="inferred from homology"/>
<dbReference type="PROSITE" id="PS00061">
    <property type="entry name" value="ADH_SHORT"/>
    <property type="match status" value="1"/>
</dbReference>
<comment type="caution">
    <text evidence="2">The sequence shown here is derived from an EMBL/GenBank/DDBJ whole genome shotgun (WGS) entry which is preliminary data.</text>
</comment>
<name>A0A3A4NAG7_ABYX5</name>
<protein>
    <submittedName>
        <fullName evidence="2">SDR family oxidoreductase</fullName>
    </submittedName>
</protein>
<dbReference type="AlphaFoldDB" id="A0A3A4NAG7"/>
<dbReference type="GO" id="GO:0016616">
    <property type="term" value="F:oxidoreductase activity, acting on the CH-OH group of donors, NAD or NADP as acceptor"/>
    <property type="evidence" value="ECO:0007669"/>
    <property type="project" value="TreeGrafter"/>
</dbReference>
<dbReference type="InterPro" id="IPR036291">
    <property type="entry name" value="NAD(P)-bd_dom_sf"/>
</dbReference>
<dbReference type="NCBIfam" id="NF005559">
    <property type="entry name" value="PRK07231.1"/>
    <property type="match status" value="1"/>
</dbReference>
<dbReference type="PANTHER" id="PTHR42760">
    <property type="entry name" value="SHORT-CHAIN DEHYDROGENASES/REDUCTASES FAMILY MEMBER"/>
    <property type="match status" value="1"/>
</dbReference>
<dbReference type="Pfam" id="PF13561">
    <property type="entry name" value="adh_short_C2"/>
    <property type="match status" value="1"/>
</dbReference>
<accession>A0A3A4NAG7</accession>
<dbReference type="FunFam" id="3.40.50.720:FF:000084">
    <property type="entry name" value="Short-chain dehydrogenase reductase"/>
    <property type="match status" value="1"/>
</dbReference>
<dbReference type="PRINTS" id="PR00081">
    <property type="entry name" value="GDHRDH"/>
</dbReference>
<organism evidence="2 3">
    <name type="scientific">Abyssobacteria bacterium (strain SURF_5)</name>
    <dbReference type="NCBI Taxonomy" id="2093360"/>
    <lineage>
        <taxon>Bacteria</taxon>
        <taxon>Pseudomonadati</taxon>
        <taxon>Candidatus Hydrogenedentota</taxon>
        <taxon>Candidatus Abyssobacteria</taxon>
    </lineage>
</organism>
<dbReference type="InterPro" id="IPR002347">
    <property type="entry name" value="SDR_fam"/>
</dbReference>
<dbReference type="CDD" id="cd05233">
    <property type="entry name" value="SDR_c"/>
    <property type="match status" value="1"/>
</dbReference>
<comment type="similarity">
    <text evidence="1">Belongs to the short-chain dehydrogenases/reductases (SDR) family.</text>
</comment>
<dbReference type="Gene3D" id="3.40.50.720">
    <property type="entry name" value="NAD(P)-binding Rossmann-like Domain"/>
    <property type="match status" value="1"/>
</dbReference>
<dbReference type="EMBL" id="QZKU01000101">
    <property type="protein sequence ID" value="RJP18443.1"/>
    <property type="molecule type" value="Genomic_DNA"/>
</dbReference>
<dbReference type="SUPFAM" id="SSF51735">
    <property type="entry name" value="NAD(P)-binding Rossmann-fold domains"/>
    <property type="match status" value="1"/>
</dbReference>
<sequence length="265" mass="28470">MCQRLRGKVAIVVGAGSTPGETMGNGRATAILFAREGAKVMLVDYRLESAMETKKMIDDDGGESFAFGADITKSADCKRMADTCAETYGRIDILHNNVGIGEGGGPVELSEEDWDKVFGTNLKGMFLTCKHVLPYMEKQGSGAIVNISSLAAVRCAPYPYVAYTASKAGVNGLTRDIAMQYAHRGVRCNCIMPGFINTPMAIEAILERTGMDRDDLIRMRNTAVPMNHMGDAWDVAYAALFLASDEAKFITGTAIVVDGGQSLKS</sequence>